<accession>A0ACC0AJS2</accession>
<reference evidence="2" key="1">
    <citation type="journal article" date="2023" name="Nat. Plants">
        <title>Single-cell RNA sequencing provides a high-resolution roadmap for understanding the multicellular compartmentation of specialized metabolism.</title>
        <authorList>
            <person name="Sun S."/>
            <person name="Shen X."/>
            <person name="Li Y."/>
            <person name="Li Y."/>
            <person name="Wang S."/>
            <person name="Li R."/>
            <person name="Zhang H."/>
            <person name="Shen G."/>
            <person name="Guo B."/>
            <person name="Wei J."/>
            <person name="Xu J."/>
            <person name="St-Pierre B."/>
            <person name="Chen S."/>
            <person name="Sun C."/>
        </authorList>
    </citation>
    <scope>NUCLEOTIDE SEQUENCE [LARGE SCALE GENOMIC DNA]</scope>
</reference>
<protein>
    <submittedName>
        <fullName evidence="1">Uncharacterized protein</fullName>
    </submittedName>
</protein>
<sequence length="556" mass="64104">MPNRVQKVLVIQDASMELCTEGMKYVLLSLSLKPGEKIKLLRIVPPFKNTATASALSPFGCLLLSRNKRKLHSSATHKKKQEDMNKEIQEKKQEFSNSEKIADIYKLTEEKQVELELAVEGGSLRQVAVENAKSFGATTVILDRQLKKDEKYFMENLSCQILRMKHDNSIKHIRDSSATEDKEIYIRRGQSSYATQETSTRKQEEEILSPPCSLCQNRRPWTFHTRDFSWSELQSATSSFALQNLLSARGSRVYEGLLSDGQKVVIREHTSSTIKPKEFYSIVQKLGRVRHENVTILLGSCLKGSRRLLVYEHICNSSLNSHLSKKRSELTWERRVRIAYGAAKGLQYLHGLEIYGNVRPSNILLTHDHQPLVRYLKNKNSLKRRRLLKRKSYFLCCNLAQLANMGLTRNQYEASNQSSDTRVLKTFEYLAPECEETGIDLSKADVFSFGVVLLELITGRKTIDETHGQSYLRWARPLLRQKRFHDLIDPALQDSHDLHQFYWMVRLAEKCICWDPKGRFPVHKVVRALTCIFEGSKMECISPTDSELMEQMYKSF</sequence>
<evidence type="ECO:0000313" key="2">
    <source>
        <dbReference type="Proteomes" id="UP001060085"/>
    </source>
</evidence>
<proteinExistence type="predicted"/>
<keyword evidence="2" id="KW-1185">Reference proteome</keyword>
<dbReference type="EMBL" id="CM044706">
    <property type="protein sequence ID" value="KAI5659693.1"/>
    <property type="molecule type" value="Genomic_DNA"/>
</dbReference>
<name>A0ACC0AJS2_CATRO</name>
<gene>
    <name evidence="1" type="ORF">M9H77_28486</name>
</gene>
<organism evidence="1 2">
    <name type="scientific">Catharanthus roseus</name>
    <name type="common">Madagascar periwinkle</name>
    <name type="synonym">Vinca rosea</name>
    <dbReference type="NCBI Taxonomy" id="4058"/>
    <lineage>
        <taxon>Eukaryota</taxon>
        <taxon>Viridiplantae</taxon>
        <taxon>Streptophyta</taxon>
        <taxon>Embryophyta</taxon>
        <taxon>Tracheophyta</taxon>
        <taxon>Spermatophyta</taxon>
        <taxon>Magnoliopsida</taxon>
        <taxon>eudicotyledons</taxon>
        <taxon>Gunneridae</taxon>
        <taxon>Pentapetalae</taxon>
        <taxon>asterids</taxon>
        <taxon>lamiids</taxon>
        <taxon>Gentianales</taxon>
        <taxon>Apocynaceae</taxon>
        <taxon>Rauvolfioideae</taxon>
        <taxon>Vinceae</taxon>
        <taxon>Catharanthinae</taxon>
        <taxon>Catharanthus</taxon>
    </lineage>
</organism>
<comment type="caution">
    <text evidence="1">The sequence shown here is derived from an EMBL/GenBank/DDBJ whole genome shotgun (WGS) entry which is preliminary data.</text>
</comment>
<evidence type="ECO:0000313" key="1">
    <source>
        <dbReference type="EMBL" id="KAI5659693.1"/>
    </source>
</evidence>
<dbReference type="Proteomes" id="UP001060085">
    <property type="component" value="Linkage Group LG06"/>
</dbReference>